<sequence length="88" mass="9826">MNAQVEEATGAAENRVHRLFEAAERNGGPYEICEQETFQALLREEGCKIGTIVNIPHGDKGYKTQCSSKPNGSSLHFFIFTPEPVDWQ</sequence>
<comment type="caution">
    <text evidence="1">The sequence shown here is derived from an EMBL/GenBank/DDBJ whole genome shotgun (WGS) entry which is preliminary data.</text>
</comment>
<dbReference type="AlphaFoldDB" id="A0A1F6XZY8"/>
<dbReference type="EMBL" id="MFVK01000012">
    <property type="protein sequence ID" value="OGI99685.1"/>
    <property type="molecule type" value="Genomic_DNA"/>
</dbReference>
<dbReference type="Proteomes" id="UP000176479">
    <property type="component" value="Unassembled WGS sequence"/>
</dbReference>
<accession>A0A1F6XZY8</accession>
<gene>
    <name evidence="1" type="ORF">A3H53_01845</name>
</gene>
<organism evidence="1 2">
    <name type="scientific">Candidatus Nomurabacteria bacterium RIFCSPLOWO2_02_FULL_40_10</name>
    <dbReference type="NCBI Taxonomy" id="1801786"/>
    <lineage>
        <taxon>Bacteria</taxon>
        <taxon>Candidatus Nomuraibacteriota</taxon>
    </lineage>
</organism>
<reference evidence="1 2" key="1">
    <citation type="journal article" date="2016" name="Nat. Commun.">
        <title>Thousands of microbial genomes shed light on interconnected biogeochemical processes in an aquifer system.</title>
        <authorList>
            <person name="Anantharaman K."/>
            <person name="Brown C.T."/>
            <person name="Hug L.A."/>
            <person name="Sharon I."/>
            <person name="Castelle C.J."/>
            <person name="Probst A.J."/>
            <person name="Thomas B.C."/>
            <person name="Singh A."/>
            <person name="Wilkins M.J."/>
            <person name="Karaoz U."/>
            <person name="Brodie E.L."/>
            <person name="Williams K.H."/>
            <person name="Hubbard S.S."/>
            <person name="Banfield J.F."/>
        </authorList>
    </citation>
    <scope>NUCLEOTIDE SEQUENCE [LARGE SCALE GENOMIC DNA]</scope>
</reference>
<name>A0A1F6XZY8_9BACT</name>
<proteinExistence type="predicted"/>
<evidence type="ECO:0000313" key="2">
    <source>
        <dbReference type="Proteomes" id="UP000176479"/>
    </source>
</evidence>
<evidence type="ECO:0000313" key="1">
    <source>
        <dbReference type="EMBL" id="OGI99685.1"/>
    </source>
</evidence>
<protein>
    <submittedName>
        <fullName evidence="1">Uncharacterized protein</fullName>
    </submittedName>
</protein>